<name>A0A932YVJ8_9BACT</name>
<dbReference type="AlphaFoldDB" id="A0A932YVJ8"/>
<evidence type="ECO:0000313" key="3">
    <source>
        <dbReference type="Proteomes" id="UP000704960"/>
    </source>
</evidence>
<proteinExistence type="predicted"/>
<organism evidence="2 3">
    <name type="scientific">Candidatus Sungiibacteriota bacterium</name>
    <dbReference type="NCBI Taxonomy" id="2750080"/>
    <lineage>
        <taxon>Bacteria</taxon>
        <taxon>Candidatus Sungiibacteriota</taxon>
    </lineage>
</organism>
<keyword evidence="1" id="KW-0472">Membrane</keyword>
<dbReference type="Proteomes" id="UP000704960">
    <property type="component" value="Unassembled WGS sequence"/>
</dbReference>
<feature type="transmembrane region" description="Helical" evidence="1">
    <location>
        <begin position="41"/>
        <end position="61"/>
    </location>
</feature>
<evidence type="ECO:0000256" key="1">
    <source>
        <dbReference type="SAM" id="Phobius"/>
    </source>
</evidence>
<keyword evidence="1" id="KW-0812">Transmembrane</keyword>
<gene>
    <name evidence="2" type="ORF">HY474_00730</name>
</gene>
<evidence type="ECO:0000313" key="2">
    <source>
        <dbReference type="EMBL" id="MBI4132138.1"/>
    </source>
</evidence>
<comment type="caution">
    <text evidence="2">The sequence shown here is derived from an EMBL/GenBank/DDBJ whole genome shotgun (WGS) entry which is preliminary data.</text>
</comment>
<sequence>MFFTLLSFFIAFTAAHAFFSAAAIYHLRSYTLPGWSAPKIVIPAYLALSLLFLGLALAALFSL</sequence>
<keyword evidence="1" id="KW-1133">Transmembrane helix</keyword>
<protein>
    <submittedName>
        <fullName evidence="2">Uncharacterized protein</fullName>
    </submittedName>
</protein>
<accession>A0A932YVJ8</accession>
<reference evidence="2" key="1">
    <citation type="submission" date="2020-07" db="EMBL/GenBank/DDBJ databases">
        <title>Huge and variable diversity of episymbiotic CPR bacteria and DPANN archaea in groundwater ecosystems.</title>
        <authorList>
            <person name="He C.Y."/>
            <person name="Keren R."/>
            <person name="Whittaker M."/>
            <person name="Farag I.F."/>
            <person name="Doudna J."/>
            <person name="Cate J.H.D."/>
            <person name="Banfield J.F."/>
        </authorList>
    </citation>
    <scope>NUCLEOTIDE SEQUENCE</scope>
    <source>
        <strain evidence="2">NC_groundwater_1226_Ag_S-0.1um_59_124</strain>
    </source>
</reference>
<dbReference type="EMBL" id="JACQMJ010000004">
    <property type="protein sequence ID" value="MBI4132138.1"/>
    <property type="molecule type" value="Genomic_DNA"/>
</dbReference>